<gene>
    <name evidence="3" type="ORF">GCM10009533_13280</name>
</gene>
<organism evidence="3 4">
    <name type="scientific">Saccharopolyspora erythraea</name>
    <name type="common">Streptomyces erythraeus</name>
    <dbReference type="NCBI Taxonomy" id="1836"/>
    <lineage>
        <taxon>Bacteria</taxon>
        <taxon>Bacillati</taxon>
        <taxon>Actinomycetota</taxon>
        <taxon>Actinomycetes</taxon>
        <taxon>Pseudonocardiales</taxon>
        <taxon>Pseudonocardiaceae</taxon>
        <taxon>Saccharopolyspora</taxon>
    </lineage>
</organism>
<dbReference type="InterPro" id="IPR016181">
    <property type="entry name" value="Acyl_CoA_acyltransferase"/>
</dbReference>
<evidence type="ECO:0000313" key="3">
    <source>
        <dbReference type="EMBL" id="GAA0515619.1"/>
    </source>
</evidence>
<dbReference type="InterPro" id="IPR000182">
    <property type="entry name" value="GNAT_dom"/>
</dbReference>
<dbReference type="PANTHER" id="PTHR31435">
    <property type="entry name" value="PROTEIN NATD1"/>
    <property type="match status" value="1"/>
</dbReference>
<dbReference type="Proteomes" id="UP001500729">
    <property type="component" value="Unassembled WGS sequence"/>
</dbReference>
<dbReference type="Pfam" id="PF14542">
    <property type="entry name" value="Acetyltransf_CG"/>
    <property type="match status" value="1"/>
</dbReference>
<dbReference type="PANTHER" id="PTHR31435:SF10">
    <property type="entry name" value="BSR4717 PROTEIN"/>
    <property type="match status" value="1"/>
</dbReference>
<dbReference type="InterPro" id="IPR031165">
    <property type="entry name" value="GNAT_YJDJ"/>
</dbReference>
<evidence type="ECO:0000313" key="4">
    <source>
        <dbReference type="Proteomes" id="UP001500729"/>
    </source>
</evidence>
<protein>
    <submittedName>
        <fullName evidence="3">GNAT family N-acetyltransferase</fullName>
    </submittedName>
</protein>
<comment type="caution">
    <text evidence="3">The sequence shown here is derived from an EMBL/GenBank/DDBJ whole genome shotgun (WGS) entry which is preliminary data.</text>
</comment>
<dbReference type="CDD" id="cd04301">
    <property type="entry name" value="NAT_SF"/>
    <property type="match status" value="1"/>
</dbReference>
<evidence type="ECO:0000259" key="2">
    <source>
        <dbReference type="PROSITE" id="PS51729"/>
    </source>
</evidence>
<dbReference type="RefSeq" id="WP_009944802.1">
    <property type="nucleotide sequence ID" value="NZ_BAAAGS010000006.1"/>
</dbReference>
<dbReference type="EMBL" id="BAAAGS010000006">
    <property type="protein sequence ID" value="GAA0515619.1"/>
    <property type="molecule type" value="Genomic_DNA"/>
</dbReference>
<proteinExistence type="predicted"/>
<feature type="domain" description="N-acetyltransferase" evidence="2">
    <location>
        <begin position="5"/>
        <end position="91"/>
    </location>
</feature>
<dbReference type="InterPro" id="IPR045057">
    <property type="entry name" value="Gcn5-rel_NAT"/>
</dbReference>
<evidence type="ECO:0000259" key="1">
    <source>
        <dbReference type="PROSITE" id="PS51186"/>
    </source>
</evidence>
<dbReference type="PROSITE" id="PS51729">
    <property type="entry name" value="GNAT_YJDJ"/>
    <property type="match status" value="1"/>
</dbReference>
<name>A0ABN1CBB0_SACER</name>
<accession>A0ABN1CBB0</accession>
<keyword evidence="4" id="KW-1185">Reference proteome</keyword>
<feature type="domain" description="N-acetyltransferase" evidence="1">
    <location>
        <begin position="1"/>
        <end position="97"/>
    </location>
</feature>
<dbReference type="SUPFAM" id="SSF55729">
    <property type="entry name" value="Acyl-CoA N-acyltransferases (Nat)"/>
    <property type="match status" value="1"/>
</dbReference>
<dbReference type="Gene3D" id="3.40.630.30">
    <property type="match status" value="1"/>
</dbReference>
<reference evidence="3 4" key="1">
    <citation type="journal article" date="2019" name="Int. J. Syst. Evol. Microbiol.">
        <title>The Global Catalogue of Microorganisms (GCM) 10K type strain sequencing project: providing services to taxonomists for standard genome sequencing and annotation.</title>
        <authorList>
            <consortium name="The Broad Institute Genomics Platform"/>
            <consortium name="The Broad Institute Genome Sequencing Center for Infectious Disease"/>
            <person name="Wu L."/>
            <person name="Ma J."/>
        </authorList>
    </citation>
    <scope>NUCLEOTIDE SEQUENCE [LARGE SCALE GENOMIC DNA]</scope>
    <source>
        <strain evidence="3 4">JCM 10303</strain>
    </source>
</reference>
<sequence>MAETVDNPGDARFEIRGDGETAGFVDYRLRGSTISLLHTEVGDRFEGQGLGSRLVRAVLDSARERGLEVLPHCPFVRSWIARHPEYLELVPEDRRAEFDL</sequence>
<dbReference type="PROSITE" id="PS51186">
    <property type="entry name" value="GNAT"/>
    <property type="match status" value="1"/>
</dbReference>